<dbReference type="GO" id="GO:1990071">
    <property type="term" value="C:TRAPPII protein complex"/>
    <property type="evidence" value="ECO:0007669"/>
    <property type="project" value="TreeGrafter"/>
</dbReference>
<sequence>MSSSRPLSNPSFNSPQSASTPPTAPAVRPPAPSGSAGTPQPGHSGLRYPSNRKTIYDRNLNRSKNAELSRAAFAYLFVEMISYAQRRVTGIADLEKRLNEQGYPLGLKLLDLLLYRSAPSSTQPPTTRPTRILPLLQFITTTLWRHLFSRPADALERSAANAAEYMVSDNEPLVNSYISVPREMSQLNCAAFVAGIIEGVCDGAGLKTVSVSAHWVGEGDGGGAGAKEGMWPGKTIFLIKFAPEVIEREEIMGGKGG</sequence>
<dbReference type="PANTHER" id="PTHR20902:SF0">
    <property type="entry name" value="TRAFFICKING PROTEIN PARTICLE COMPLEX SUBUNIT 5"/>
    <property type="match status" value="1"/>
</dbReference>
<dbReference type="GO" id="GO:0006888">
    <property type="term" value="P:endoplasmic reticulum to Golgi vesicle-mediated transport"/>
    <property type="evidence" value="ECO:0007669"/>
    <property type="project" value="TreeGrafter"/>
</dbReference>
<evidence type="ECO:0000256" key="3">
    <source>
        <dbReference type="ARBA" id="ARBA00022448"/>
    </source>
</evidence>
<evidence type="ECO:0000256" key="1">
    <source>
        <dbReference type="ARBA" id="ARBA00004240"/>
    </source>
</evidence>
<dbReference type="FunFam" id="3.30.1380.20:FF:000007">
    <property type="entry name" value="Trafficking protein particle complex subunit"/>
    <property type="match status" value="1"/>
</dbReference>
<dbReference type="Gene3D" id="3.30.1380.20">
    <property type="entry name" value="Trafficking protein particle complex subunit 3"/>
    <property type="match status" value="1"/>
</dbReference>
<reference evidence="9" key="1">
    <citation type="journal article" date="2020" name="Stud. Mycol.">
        <title>101 Dothideomycetes genomes: a test case for predicting lifestyles and emergence of pathogens.</title>
        <authorList>
            <person name="Haridas S."/>
            <person name="Albert R."/>
            <person name="Binder M."/>
            <person name="Bloem J."/>
            <person name="Labutti K."/>
            <person name="Salamov A."/>
            <person name="Andreopoulos B."/>
            <person name="Baker S."/>
            <person name="Barry K."/>
            <person name="Bills G."/>
            <person name="Bluhm B."/>
            <person name="Cannon C."/>
            <person name="Castanera R."/>
            <person name="Culley D."/>
            <person name="Daum C."/>
            <person name="Ezra D."/>
            <person name="Gonzalez J."/>
            <person name="Henrissat B."/>
            <person name="Kuo A."/>
            <person name="Liang C."/>
            <person name="Lipzen A."/>
            <person name="Lutzoni F."/>
            <person name="Magnuson J."/>
            <person name="Mondo S."/>
            <person name="Nolan M."/>
            <person name="Ohm R."/>
            <person name="Pangilinan J."/>
            <person name="Park H.-J."/>
            <person name="Ramirez L."/>
            <person name="Alfaro M."/>
            <person name="Sun H."/>
            <person name="Tritt A."/>
            <person name="Yoshinaga Y."/>
            <person name="Zwiers L.-H."/>
            <person name="Turgeon B."/>
            <person name="Goodwin S."/>
            <person name="Spatafora J."/>
            <person name="Crous P."/>
            <person name="Grigoriev I."/>
        </authorList>
    </citation>
    <scope>NUCLEOTIDE SEQUENCE</scope>
    <source>
        <strain evidence="9">CBS 133067</strain>
    </source>
</reference>
<dbReference type="Pfam" id="PF04051">
    <property type="entry name" value="TRAPP"/>
    <property type="match status" value="1"/>
</dbReference>
<dbReference type="InterPro" id="IPR016696">
    <property type="entry name" value="TRAPP-I_su5"/>
</dbReference>
<evidence type="ECO:0000313" key="9">
    <source>
        <dbReference type="EMBL" id="KAF2103886.1"/>
    </source>
</evidence>
<evidence type="ECO:0000256" key="8">
    <source>
        <dbReference type="SAM" id="MobiDB-lite"/>
    </source>
</evidence>
<evidence type="ECO:0000256" key="5">
    <source>
        <dbReference type="ARBA" id="ARBA00022892"/>
    </source>
</evidence>
<feature type="compositionally biased region" description="Pro residues" evidence="8">
    <location>
        <begin position="22"/>
        <end position="32"/>
    </location>
</feature>
<dbReference type="InterPro" id="IPR024096">
    <property type="entry name" value="NO_sig/Golgi_transp_ligand-bd"/>
</dbReference>
<dbReference type="GO" id="GO:0005783">
    <property type="term" value="C:endoplasmic reticulum"/>
    <property type="evidence" value="ECO:0007669"/>
    <property type="project" value="UniProtKB-SubCell"/>
</dbReference>
<dbReference type="SUPFAM" id="SSF111126">
    <property type="entry name" value="Ligand-binding domain in the NO signalling and Golgi transport"/>
    <property type="match status" value="1"/>
</dbReference>
<evidence type="ECO:0000256" key="7">
    <source>
        <dbReference type="PIRNR" id="PIRNR017479"/>
    </source>
</evidence>
<accession>A0A9P4MAP3</accession>
<comment type="subunit">
    <text evidence="7">Part of the multisubunit TRAPP (transport protein particle) complex.</text>
</comment>
<comment type="similarity">
    <text evidence="2 7">Belongs to the TRAPP small subunits family. BET3 subfamily.</text>
</comment>
<dbReference type="GO" id="GO:1990072">
    <property type="term" value="C:TRAPPIII protein complex"/>
    <property type="evidence" value="ECO:0007669"/>
    <property type="project" value="TreeGrafter"/>
</dbReference>
<evidence type="ECO:0000313" key="10">
    <source>
        <dbReference type="Proteomes" id="UP000799772"/>
    </source>
</evidence>
<name>A0A9P4MAP3_9PEZI</name>
<comment type="function">
    <text evidence="7">Plays a key role in the late stages of endoplasmic reticulum to Golgi traffic.</text>
</comment>
<dbReference type="CDD" id="cd14943">
    <property type="entry name" value="TRAPPC5_Trs31"/>
    <property type="match status" value="1"/>
</dbReference>
<comment type="caution">
    <text evidence="9">The sequence shown here is derived from an EMBL/GenBank/DDBJ whole genome shotgun (WGS) entry which is preliminary data.</text>
</comment>
<protein>
    <recommendedName>
        <fullName evidence="7">Trafficking protein particle complex subunit</fullName>
    </recommendedName>
</protein>
<dbReference type="GO" id="GO:1990070">
    <property type="term" value="C:TRAPPI protein complex"/>
    <property type="evidence" value="ECO:0007669"/>
    <property type="project" value="TreeGrafter"/>
</dbReference>
<dbReference type="OrthoDB" id="10254842at2759"/>
<gene>
    <name evidence="9" type="ORF">NA57DRAFT_29680</name>
</gene>
<feature type="compositionally biased region" description="Polar residues" evidence="8">
    <location>
        <begin position="1"/>
        <end position="13"/>
    </location>
</feature>
<proteinExistence type="inferred from homology"/>
<dbReference type="Proteomes" id="UP000799772">
    <property type="component" value="Unassembled WGS sequence"/>
</dbReference>
<evidence type="ECO:0000256" key="4">
    <source>
        <dbReference type="ARBA" id="ARBA00022824"/>
    </source>
</evidence>
<dbReference type="EMBL" id="ML978121">
    <property type="protein sequence ID" value="KAF2103886.1"/>
    <property type="molecule type" value="Genomic_DNA"/>
</dbReference>
<feature type="region of interest" description="Disordered" evidence="8">
    <location>
        <begin position="1"/>
        <end position="52"/>
    </location>
</feature>
<comment type="subcellular location">
    <subcellularLocation>
        <location evidence="1">Endoplasmic reticulum</location>
    </subcellularLocation>
    <subcellularLocation>
        <location evidence="7">Golgi apparatus</location>
        <location evidence="7">cis-Golgi network</location>
    </subcellularLocation>
</comment>
<evidence type="ECO:0000256" key="6">
    <source>
        <dbReference type="ARBA" id="ARBA00023034"/>
    </source>
</evidence>
<dbReference type="PIRSF" id="PIRSF017479">
    <property type="entry name" value="TRAPP_I_complex_Trs31"/>
    <property type="match status" value="1"/>
</dbReference>
<dbReference type="InterPro" id="IPR007194">
    <property type="entry name" value="TRAPP_component"/>
</dbReference>
<dbReference type="AlphaFoldDB" id="A0A9P4MAP3"/>
<keyword evidence="6 7" id="KW-0333">Golgi apparatus</keyword>
<keyword evidence="3 7" id="KW-0813">Transport</keyword>
<organism evidence="9 10">
    <name type="scientific">Rhizodiscina lignyota</name>
    <dbReference type="NCBI Taxonomy" id="1504668"/>
    <lineage>
        <taxon>Eukaryota</taxon>
        <taxon>Fungi</taxon>
        <taxon>Dikarya</taxon>
        <taxon>Ascomycota</taxon>
        <taxon>Pezizomycotina</taxon>
        <taxon>Dothideomycetes</taxon>
        <taxon>Pleosporomycetidae</taxon>
        <taxon>Aulographales</taxon>
        <taxon>Rhizodiscinaceae</taxon>
        <taxon>Rhizodiscina</taxon>
    </lineage>
</organism>
<keyword evidence="4 7" id="KW-0256">Endoplasmic reticulum</keyword>
<dbReference type="PANTHER" id="PTHR20902">
    <property type="entry name" value="41-2 PROTEIN ANTIGEN-RELATED"/>
    <property type="match status" value="1"/>
</dbReference>
<evidence type="ECO:0000256" key="2">
    <source>
        <dbReference type="ARBA" id="ARBA00006218"/>
    </source>
</evidence>
<keyword evidence="5 7" id="KW-0931">ER-Golgi transport</keyword>
<keyword evidence="10" id="KW-1185">Reference proteome</keyword>